<accession>A0ABP7YMV4</accession>
<dbReference type="EMBL" id="BAABAO010000013">
    <property type="protein sequence ID" value="GAA4138218.1"/>
    <property type="molecule type" value="Genomic_DNA"/>
</dbReference>
<reference evidence="2" key="1">
    <citation type="journal article" date="2019" name="Int. J. Syst. Evol. Microbiol.">
        <title>The Global Catalogue of Microorganisms (GCM) 10K type strain sequencing project: providing services to taxonomists for standard genome sequencing and annotation.</title>
        <authorList>
            <consortium name="The Broad Institute Genomics Platform"/>
            <consortium name="The Broad Institute Genome Sequencing Center for Infectious Disease"/>
            <person name="Wu L."/>
            <person name="Ma J."/>
        </authorList>
    </citation>
    <scope>NUCLEOTIDE SEQUENCE [LARGE SCALE GENOMIC DNA]</scope>
    <source>
        <strain evidence="2">JCM 17386</strain>
    </source>
</reference>
<name>A0ABP7YMV4_9FLAO</name>
<sequence length="209" mass="24030">MSKFHLNIKELVQGEFNVNKVNLAFVFQVNCPGCFIYGIPMTNELYKSFKDKVGFIGIATAFEDFEYNNEASLKLLLENRTLVGETKKYYNTNYGVSNYQETLNFPVAFDSMVSSEQFINSGKVELICDAIPNFQDFPEKEKEAVVQKVKEFYSQIPLLAETFTINQLKGTPSFIIFDDNYNVLAHYFGHQNHEILKVKLEDLLKVNLV</sequence>
<evidence type="ECO:0008006" key="3">
    <source>
        <dbReference type="Google" id="ProtNLM"/>
    </source>
</evidence>
<dbReference type="Gene3D" id="3.40.30.10">
    <property type="entry name" value="Glutaredoxin"/>
    <property type="match status" value="1"/>
</dbReference>
<proteinExistence type="predicted"/>
<dbReference type="Proteomes" id="UP001501333">
    <property type="component" value="Unassembled WGS sequence"/>
</dbReference>
<evidence type="ECO:0000313" key="2">
    <source>
        <dbReference type="Proteomes" id="UP001501333"/>
    </source>
</evidence>
<dbReference type="InterPro" id="IPR036249">
    <property type="entry name" value="Thioredoxin-like_sf"/>
</dbReference>
<comment type="caution">
    <text evidence="1">The sequence shown here is derived from an EMBL/GenBank/DDBJ whole genome shotgun (WGS) entry which is preliminary data.</text>
</comment>
<protein>
    <recommendedName>
        <fullName evidence="3">Thiol-disulfide isomerase</fullName>
    </recommendedName>
</protein>
<evidence type="ECO:0000313" key="1">
    <source>
        <dbReference type="EMBL" id="GAA4138218.1"/>
    </source>
</evidence>
<dbReference type="SUPFAM" id="SSF52833">
    <property type="entry name" value="Thioredoxin-like"/>
    <property type="match status" value="1"/>
</dbReference>
<gene>
    <name evidence="1" type="ORF">GCM10022250_36660</name>
</gene>
<organism evidence="1 2">
    <name type="scientific">Flavobacterium chungbukense</name>
    <dbReference type="NCBI Taxonomy" id="877464"/>
    <lineage>
        <taxon>Bacteria</taxon>
        <taxon>Pseudomonadati</taxon>
        <taxon>Bacteroidota</taxon>
        <taxon>Flavobacteriia</taxon>
        <taxon>Flavobacteriales</taxon>
        <taxon>Flavobacteriaceae</taxon>
        <taxon>Flavobacterium</taxon>
    </lineage>
</organism>
<keyword evidence="2" id="KW-1185">Reference proteome</keyword>
<dbReference type="RefSeq" id="WP_229349527.1">
    <property type="nucleotide sequence ID" value="NZ_BAABAO010000013.1"/>
</dbReference>